<accession>A0A917N1Y1</accession>
<dbReference type="EMBL" id="BMDO01000006">
    <property type="protein sequence ID" value="GGI51303.1"/>
    <property type="molecule type" value="Genomic_DNA"/>
</dbReference>
<proteinExistence type="predicted"/>
<gene>
    <name evidence="9" type="ORF">GCM10011425_25150</name>
</gene>
<evidence type="ECO:0000256" key="2">
    <source>
        <dbReference type="ARBA" id="ARBA00022475"/>
    </source>
</evidence>
<evidence type="ECO:0000256" key="1">
    <source>
        <dbReference type="ARBA" id="ARBA00004651"/>
    </source>
</evidence>
<dbReference type="PANTHER" id="PTHR30572:SF18">
    <property type="entry name" value="ABC-TYPE MACROLIDE FAMILY EXPORT SYSTEM PERMEASE COMPONENT 2"/>
    <property type="match status" value="1"/>
</dbReference>
<evidence type="ECO:0000256" key="6">
    <source>
        <dbReference type="SAM" id="Phobius"/>
    </source>
</evidence>
<feature type="transmembrane region" description="Helical" evidence="6">
    <location>
        <begin position="21"/>
        <end position="42"/>
    </location>
</feature>
<feature type="domain" description="ABC3 transporter permease C-terminal" evidence="7">
    <location>
        <begin position="287"/>
        <end position="403"/>
    </location>
</feature>
<evidence type="ECO:0000259" key="7">
    <source>
        <dbReference type="Pfam" id="PF02687"/>
    </source>
</evidence>
<feature type="domain" description="ABC3 transporter permease C-terminal" evidence="7">
    <location>
        <begin position="670"/>
        <end position="779"/>
    </location>
</feature>
<feature type="transmembrane region" description="Helical" evidence="6">
    <location>
        <begin position="719"/>
        <end position="738"/>
    </location>
</feature>
<evidence type="ECO:0000256" key="5">
    <source>
        <dbReference type="ARBA" id="ARBA00023136"/>
    </source>
</evidence>
<comment type="caution">
    <text evidence="9">The sequence shown here is derived from an EMBL/GenBank/DDBJ whole genome shotgun (WGS) entry which is preliminary data.</text>
</comment>
<sequence>MFKNYFKIAWRNLLKNKVYSSINVLGLALGMAVAILIGLWIWDELSFDTYHDNYKTVAQVKITQVFSGHNTTHDAVAVPLAAELHTKYPNDIKRQALTSWNETLSLKAGDKSVSSIGLWTQPDLPEMLTIKMLKGSRSALKDPSSTLIAQSLAVALFGNADPINKTIRINNKVDVKVAGVFEDMPYNTSFYEVKIFNAWDKFAEIEPWIKDLAGNWNSHSVKLYAEVNHAGDFASINKKIKEIATPHEVAGEDKVQLQPMTKWHLYNDFTDGKVTGGRIKFVWLFGIIGVFVLLLACINFMNLSTARSEKRAKEVGIRKSIGSLRYQIIAQFLSESVVMALLAFVLSIILVLLFLPYFNQLSNKQIHLPWLNPVFWLAALAFTALTGLVSGSYPALYLSSFNPVKVLKGTFKAGRFAALPRKVLVVIQFTVSVTLIIGTIIVYQQINYAKNRPVGYKREGLIGVEINTPELVGHYDALRTDLLKTGAVENMAESSSPATTISSNQIGFEWKGKDPDAIPVLGTIAVTHDYGSTIGWSIKEGRDFSRSFATDSSGVILNEAAVKLMGFKNPLGQVIKYNDKPLTVTGVVKNMIMESPYIPVLPSVFMLNYDWANVIIIKIKPGMPVRTALTKIEAAFKKISPDNAFTYKFTDTEYALKFNSEERIGNLATFFAVLAILISSLGLFGLASFVAEQRTKEIGVRKVLGASVYNLWSMLSKDFVSLVLISCFIAGPVSWYFLNQWLQAYEYRTVISWWIFAVSAFGALSITLLTVSFQAIKAALANPVKSLRTE</sequence>
<dbReference type="RefSeq" id="WP_188417255.1">
    <property type="nucleotide sequence ID" value="NZ_BMDO01000006.1"/>
</dbReference>
<keyword evidence="2" id="KW-1003">Cell membrane</keyword>
<evidence type="ECO:0000313" key="9">
    <source>
        <dbReference type="EMBL" id="GGI51303.1"/>
    </source>
</evidence>
<reference evidence="9" key="2">
    <citation type="submission" date="2020-09" db="EMBL/GenBank/DDBJ databases">
        <authorList>
            <person name="Sun Q."/>
            <person name="Sedlacek I."/>
        </authorList>
    </citation>
    <scope>NUCLEOTIDE SEQUENCE</scope>
    <source>
        <strain evidence="9">CCM 8711</strain>
    </source>
</reference>
<dbReference type="InterPro" id="IPR025857">
    <property type="entry name" value="MacB_PCD"/>
</dbReference>
<dbReference type="AlphaFoldDB" id="A0A917N1Y1"/>
<dbReference type="GO" id="GO:0022857">
    <property type="term" value="F:transmembrane transporter activity"/>
    <property type="evidence" value="ECO:0007669"/>
    <property type="project" value="TreeGrafter"/>
</dbReference>
<evidence type="ECO:0000256" key="4">
    <source>
        <dbReference type="ARBA" id="ARBA00022989"/>
    </source>
</evidence>
<comment type="subcellular location">
    <subcellularLocation>
        <location evidence="1">Cell membrane</location>
        <topology evidence="1">Multi-pass membrane protein</topology>
    </subcellularLocation>
</comment>
<reference evidence="9" key="1">
    <citation type="journal article" date="2014" name="Int. J. Syst. Evol. Microbiol.">
        <title>Complete genome sequence of Corynebacterium casei LMG S-19264T (=DSM 44701T), isolated from a smear-ripened cheese.</title>
        <authorList>
            <consortium name="US DOE Joint Genome Institute (JGI-PGF)"/>
            <person name="Walter F."/>
            <person name="Albersmeier A."/>
            <person name="Kalinowski J."/>
            <person name="Ruckert C."/>
        </authorList>
    </citation>
    <scope>NUCLEOTIDE SEQUENCE</scope>
    <source>
        <strain evidence="9">CCM 8711</strain>
    </source>
</reference>
<feature type="transmembrane region" description="Helical" evidence="6">
    <location>
        <begin position="375"/>
        <end position="398"/>
    </location>
</feature>
<keyword evidence="10" id="KW-1185">Reference proteome</keyword>
<feature type="transmembrane region" description="Helical" evidence="6">
    <location>
        <begin position="281"/>
        <end position="303"/>
    </location>
</feature>
<dbReference type="Proteomes" id="UP000662074">
    <property type="component" value="Unassembled WGS sequence"/>
</dbReference>
<keyword evidence="3 6" id="KW-0812">Transmembrane</keyword>
<feature type="domain" description="MacB-like periplasmic core" evidence="8">
    <location>
        <begin position="20"/>
        <end position="202"/>
    </location>
</feature>
<evidence type="ECO:0000259" key="8">
    <source>
        <dbReference type="Pfam" id="PF12704"/>
    </source>
</evidence>
<protein>
    <submittedName>
        <fullName evidence="9">ABC transporter permease</fullName>
    </submittedName>
</protein>
<evidence type="ECO:0000313" key="10">
    <source>
        <dbReference type="Proteomes" id="UP000662074"/>
    </source>
</evidence>
<name>A0A917N1Y1_9SPHI</name>
<evidence type="ECO:0000256" key="3">
    <source>
        <dbReference type="ARBA" id="ARBA00022692"/>
    </source>
</evidence>
<feature type="transmembrane region" description="Helical" evidence="6">
    <location>
        <begin position="423"/>
        <end position="443"/>
    </location>
</feature>
<dbReference type="PANTHER" id="PTHR30572">
    <property type="entry name" value="MEMBRANE COMPONENT OF TRANSPORTER-RELATED"/>
    <property type="match status" value="1"/>
</dbReference>
<dbReference type="InterPro" id="IPR003838">
    <property type="entry name" value="ABC3_permease_C"/>
</dbReference>
<dbReference type="InterPro" id="IPR050250">
    <property type="entry name" value="Macrolide_Exporter_MacB"/>
</dbReference>
<keyword evidence="5 6" id="KW-0472">Membrane</keyword>
<organism evidence="9 10">
    <name type="scientific">Mucilaginibacter galii</name>
    <dbReference type="NCBI Taxonomy" id="2005073"/>
    <lineage>
        <taxon>Bacteria</taxon>
        <taxon>Pseudomonadati</taxon>
        <taxon>Bacteroidota</taxon>
        <taxon>Sphingobacteriia</taxon>
        <taxon>Sphingobacteriales</taxon>
        <taxon>Sphingobacteriaceae</taxon>
        <taxon>Mucilaginibacter</taxon>
    </lineage>
</organism>
<feature type="domain" description="MacB-like periplasmic core" evidence="8">
    <location>
        <begin position="489"/>
        <end position="634"/>
    </location>
</feature>
<dbReference type="Pfam" id="PF02687">
    <property type="entry name" value="FtsX"/>
    <property type="match status" value="2"/>
</dbReference>
<feature type="transmembrane region" description="Helical" evidence="6">
    <location>
        <begin position="667"/>
        <end position="691"/>
    </location>
</feature>
<keyword evidence="4 6" id="KW-1133">Transmembrane helix</keyword>
<dbReference type="Pfam" id="PF12704">
    <property type="entry name" value="MacB_PCD"/>
    <property type="match status" value="2"/>
</dbReference>
<feature type="transmembrane region" description="Helical" evidence="6">
    <location>
        <begin position="328"/>
        <end position="355"/>
    </location>
</feature>
<feature type="transmembrane region" description="Helical" evidence="6">
    <location>
        <begin position="750"/>
        <end position="771"/>
    </location>
</feature>
<dbReference type="GO" id="GO:0005886">
    <property type="term" value="C:plasma membrane"/>
    <property type="evidence" value="ECO:0007669"/>
    <property type="project" value="UniProtKB-SubCell"/>
</dbReference>